<name>A0A1L2ZND1_9MICC</name>
<dbReference type="Proteomes" id="UP000183530">
    <property type="component" value="Chromosome"/>
</dbReference>
<dbReference type="KEGG" id="nae:BHE16_06025"/>
<dbReference type="Pfam" id="PF01614">
    <property type="entry name" value="IclR_C"/>
    <property type="match status" value="1"/>
</dbReference>
<dbReference type="InterPro" id="IPR036390">
    <property type="entry name" value="WH_DNA-bd_sf"/>
</dbReference>
<evidence type="ECO:0000313" key="10">
    <source>
        <dbReference type="Proteomes" id="UP000183530"/>
    </source>
</evidence>
<feature type="domain" description="IclR-ED" evidence="8">
    <location>
        <begin position="78"/>
        <end position="260"/>
    </location>
</feature>
<dbReference type="GO" id="GO:0003700">
    <property type="term" value="F:DNA-binding transcription factor activity"/>
    <property type="evidence" value="ECO:0007669"/>
    <property type="project" value="TreeGrafter"/>
</dbReference>
<keyword evidence="4" id="KW-0804">Transcription</keyword>
<dbReference type="STRING" id="556325.BHE16_06025"/>
<dbReference type="InterPro" id="IPR050707">
    <property type="entry name" value="HTH_MetabolicPath_Reg"/>
</dbReference>
<keyword evidence="10" id="KW-1185">Reference proteome</keyword>
<proteinExistence type="predicted"/>
<accession>A0A1L2ZND1</accession>
<keyword evidence="3" id="KW-0238">DNA-binding</keyword>
<gene>
    <name evidence="9" type="ORF">BHE16_06025</name>
</gene>
<dbReference type="AlphaFoldDB" id="A0A1L2ZND1"/>
<dbReference type="PANTHER" id="PTHR30136:SF24">
    <property type="entry name" value="HTH-TYPE TRANSCRIPTIONAL REPRESSOR ALLR"/>
    <property type="match status" value="1"/>
</dbReference>
<evidence type="ECO:0000256" key="5">
    <source>
        <dbReference type="ARBA" id="ARBA00058938"/>
    </source>
</evidence>
<sequence>MVPKEQELTATQGAPAALLNGLAILECFSQAQPTLSVTEISNQVGLHKSTISRVLQGLAKAGYLIREESNGKYQLGLGVLSLAAPLLANLDPRLAARSYLEKLNEDTEETAALALWNGESAIVVDQIASPHQVKHTASIGTQYRLWNSSSVRSILANLPRPLVNDLLSEGKIISPEGTKDTSALVEELEAILASGYAVNDGNTTPEEFGVAAPIFDTQGKILGSIVVSAPRNRVEYQKKRELLIRSAVEAAKGITARLGKSSEN</sequence>
<comment type="function">
    <text evidence="5">May be an activator protein for the gylABX operon.</text>
</comment>
<organism evidence="9 10">
    <name type="scientific">Neomicrococcus aestuarii</name>
    <dbReference type="NCBI Taxonomy" id="556325"/>
    <lineage>
        <taxon>Bacteria</taxon>
        <taxon>Bacillati</taxon>
        <taxon>Actinomycetota</taxon>
        <taxon>Actinomycetes</taxon>
        <taxon>Micrococcales</taxon>
        <taxon>Micrococcaceae</taxon>
        <taxon>Neomicrococcus</taxon>
    </lineage>
</organism>
<dbReference type="InterPro" id="IPR014757">
    <property type="entry name" value="Tscrpt_reg_IclR_C"/>
</dbReference>
<dbReference type="SMART" id="SM00346">
    <property type="entry name" value="HTH_ICLR"/>
    <property type="match status" value="1"/>
</dbReference>
<evidence type="ECO:0000256" key="6">
    <source>
        <dbReference type="ARBA" id="ARBA00070406"/>
    </source>
</evidence>
<evidence type="ECO:0000256" key="2">
    <source>
        <dbReference type="ARBA" id="ARBA00023015"/>
    </source>
</evidence>
<dbReference type="PROSITE" id="PS51078">
    <property type="entry name" value="ICLR_ED"/>
    <property type="match status" value="1"/>
</dbReference>
<evidence type="ECO:0000256" key="3">
    <source>
        <dbReference type="ARBA" id="ARBA00023125"/>
    </source>
</evidence>
<dbReference type="OrthoDB" id="4924204at2"/>
<protein>
    <recommendedName>
        <fullName evidence="6">Glycerol operon regulatory protein</fullName>
    </recommendedName>
</protein>
<evidence type="ECO:0000259" key="8">
    <source>
        <dbReference type="PROSITE" id="PS51078"/>
    </source>
</evidence>
<evidence type="ECO:0000256" key="4">
    <source>
        <dbReference type="ARBA" id="ARBA00023163"/>
    </source>
</evidence>
<keyword evidence="1" id="KW-0319">Glycerol metabolism</keyword>
<dbReference type="Gene3D" id="1.10.10.10">
    <property type="entry name" value="Winged helix-like DNA-binding domain superfamily/Winged helix DNA-binding domain"/>
    <property type="match status" value="1"/>
</dbReference>
<feature type="domain" description="HTH iclR-type" evidence="7">
    <location>
        <begin position="15"/>
        <end position="77"/>
    </location>
</feature>
<dbReference type="SUPFAM" id="SSF46785">
    <property type="entry name" value="Winged helix' DNA-binding domain"/>
    <property type="match status" value="1"/>
</dbReference>
<dbReference type="PROSITE" id="PS51077">
    <property type="entry name" value="HTH_ICLR"/>
    <property type="match status" value="1"/>
</dbReference>
<dbReference type="Pfam" id="PF09339">
    <property type="entry name" value="HTH_IclR"/>
    <property type="match status" value="1"/>
</dbReference>
<dbReference type="PANTHER" id="PTHR30136">
    <property type="entry name" value="HELIX-TURN-HELIX TRANSCRIPTIONAL REGULATOR, ICLR FAMILY"/>
    <property type="match status" value="1"/>
</dbReference>
<dbReference type="InterPro" id="IPR036388">
    <property type="entry name" value="WH-like_DNA-bd_sf"/>
</dbReference>
<dbReference type="GO" id="GO:0006071">
    <property type="term" value="P:glycerol metabolic process"/>
    <property type="evidence" value="ECO:0007669"/>
    <property type="project" value="UniProtKB-KW"/>
</dbReference>
<dbReference type="SUPFAM" id="SSF55781">
    <property type="entry name" value="GAF domain-like"/>
    <property type="match status" value="1"/>
</dbReference>
<dbReference type="InterPro" id="IPR005471">
    <property type="entry name" value="Tscrpt_reg_IclR_N"/>
</dbReference>
<dbReference type="FunFam" id="1.10.10.10:FF:000056">
    <property type="entry name" value="IclR family transcriptional regulator"/>
    <property type="match status" value="1"/>
</dbReference>
<dbReference type="EMBL" id="CP018135">
    <property type="protein sequence ID" value="APF40649.1"/>
    <property type="molecule type" value="Genomic_DNA"/>
</dbReference>
<keyword evidence="2" id="KW-0805">Transcription regulation</keyword>
<evidence type="ECO:0000256" key="1">
    <source>
        <dbReference type="ARBA" id="ARBA00022798"/>
    </source>
</evidence>
<dbReference type="Gene3D" id="3.30.450.40">
    <property type="match status" value="1"/>
</dbReference>
<dbReference type="GO" id="GO:0003677">
    <property type="term" value="F:DNA binding"/>
    <property type="evidence" value="ECO:0007669"/>
    <property type="project" value="UniProtKB-KW"/>
</dbReference>
<dbReference type="GO" id="GO:0045892">
    <property type="term" value="P:negative regulation of DNA-templated transcription"/>
    <property type="evidence" value="ECO:0007669"/>
    <property type="project" value="TreeGrafter"/>
</dbReference>
<dbReference type="RefSeq" id="WP_071894130.1">
    <property type="nucleotide sequence ID" value="NZ_CP018135.1"/>
</dbReference>
<evidence type="ECO:0000259" key="7">
    <source>
        <dbReference type="PROSITE" id="PS51077"/>
    </source>
</evidence>
<dbReference type="InterPro" id="IPR029016">
    <property type="entry name" value="GAF-like_dom_sf"/>
</dbReference>
<reference evidence="9 10" key="1">
    <citation type="submission" date="2016-11" db="EMBL/GenBank/DDBJ databases">
        <title>Genome sequencing of Zhihengliuella aestuarii B18 antagonistic to Plasmodiophora brassicae.</title>
        <authorList>
            <person name="Luo Y."/>
        </authorList>
    </citation>
    <scope>NUCLEOTIDE SEQUENCE [LARGE SCALE GENOMIC DNA]</scope>
    <source>
        <strain evidence="9 10">B18</strain>
    </source>
</reference>
<evidence type="ECO:0000313" key="9">
    <source>
        <dbReference type="EMBL" id="APF40649.1"/>
    </source>
</evidence>